<accession>G0NM76</accession>
<dbReference type="OrthoDB" id="5874506at2759"/>
<dbReference type="InterPro" id="IPR021543">
    <property type="entry name" value="EGL-1"/>
</dbReference>
<name>G0NM76_CAEBE</name>
<dbReference type="OMA" id="DAEMMSY"/>
<dbReference type="HOGENOM" id="CLU_2123374_0_0_1"/>
<dbReference type="STRING" id="135651.G0NM76"/>
<proteinExistence type="predicted"/>
<keyword evidence="2" id="KW-1185">Reference proteome</keyword>
<dbReference type="eggNOG" id="ENOG502TIVM">
    <property type="taxonomic scope" value="Eukaryota"/>
</dbReference>
<dbReference type="Pfam" id="PF11430">
    <property type="entry name" value="EGL-1"/>
    <property type="match status" value="1"/>
</dbReference>
<sequence length="118" mass="13241">MLTFASTSSDLLLPMPPSTSHFDNIVTIKPFFDKNMMLYSEFSSAQDFDGMTTTTSSDFADDSGFFDDSETSNISDIGYKIGTQLAAMCDDFDAEMMSYSSRCRSKSLLDRILDFFIF</sequence>
<protein>
    <submittedName>
        <fullName evidence="1">CBN-EGL-1 protein</fullName>
    </submittedName>
</protein>
<dbReference type="Proteomes" id="UP000008068">
    <property type="component" value="Unassembled WGS sequence"/>
</dbReference>
<reference evidence="2" key="1">
    <citation type="submission" date="2011-07" db="EMBL/GenBank/DDBJ databases">
        <authorList>
            <consortium name="Caenorhabditis brenneri Sequencing and Analysis Consortium"/>
            <person name="Wilson R.K."/>
        </authorList>
    </citation>
    <scope>NUCLEOTIDE SEQUENCE [LARGE SCALE GENOMIC DNA]</scope>
    <source>
        <strain evidence="2">PB2801</strain>
    </source>
</reference>
<evidence type="ECO:0000313" key="2">
    <source>
        <dbReference type="Proteomes" id="UP000008068"/>
    </source>
</evidence>
<dbReference type="EMBL" id="GL379909">
    <property type="protein sequence ID" value="EGT34021.1"/>
    <property type="molecule type" value="Genomic_DNA"/>
</dbReference>
<dbReference type="InParanoid" id="G0NM76"/>
<gene>
    <name evidence="1" type="primary">Cbn-egl-1</name>
    <name evidence="1" type="ORF">CAEBREN_15970</name>
</gene>
<dbReference type="FunCoup" id="G0NM76">
    <property type="interactions" value="1650"/>
</dbReference>
<evidence type="ECO:0000313" key="1">
    <source>
        <dbReference type="EMBL" id="EGT34021.1"/>
    </source>
</evidence>
<organism evidence="2">
    <name type="scientific">Caenorhabditis brenneri</name>
    <name type="common">Nematode worm</name>
    <dbReference type="NCBI Taxonomy" id="135651"/>
    <lineage>
        <taxon>Eukaryota</taxon>
        <taxon>Metazoa</taxon>
        <taxon>Ecdysozoa</taxon>
        <taxon>Nematoda</taxon>
        <taxon>Chromadorea</taxon>
        <taxon>Rhabditida</taxon>
        <taxon>Rhabditina</taxon>
        <taxon>Rhabditomorpha</taxon>
        <taxon>Rhabditoidea</taxon>
        <taxon>Rhabditidae</taxon>
        <taxon>Peloderinae</taxon>
        <taxon>Caenorhabditis</taxon>
    </lineage>
</organism>
<dbReference type="AlphaFoldDB" id="G0NM76"/>